<feature type="signal peptide" evidence="1">
    <location>
        <begin position="1"/>
        <end position="18"/>
    </location>
</feature>
<keyword evidence="3" id="KW-1185">Reference proteome</keyword>
<evidence type="ECO:0008006" key="4">
    <source>
        <dbReference type="Google" id="ProtNLM"/>
    </source>
</evidence>
<protein>
    <recommendedName>
        <fullName evidence="4">Lipocalin-like domain-containing protein</fullName>
    </recommendedName>
</protein>
<dbReference type="Proteomes" id="UP001319045">
    <property type="component" value="Chromosome"/>
</dbReference>
<sequence>MKKILLCLLTIISLFLISCEDKDSDDKDLTLKNPVDFSNISSIIGTWESTYEINNDGTTVKDVSREIVFNSDRTYIYYYGVYESHGTYTFSNSTTTCKKLDGLGYQDGNEIFKFEPKNEYITTITWQEYSSIINKLLTRTFLFKKTK</sequence>
<organism evidence="2 3">
    <name type="scientific">Prevotella herbatica</name>
    <dbReference type="NCBI Taxonomy" id="2801997"/>
    <lineage>
        <taxon>Bacteria</taxon>
        <taxon>Pseudomonadati</taxon>
        <taxon>Bacteroidota</taxon>
        <taxon>Bacteroidia</taxon>
        <taxon>Bacteroidales</taxon>
        <taxon>Prevotellaceae</taxon>
        <taxon>Prevotella</taxon>
    </lineage>
</organism>
<dbReference type="PROSITE" id="PS51257">
    <property type="entry name" value="PROKAR_LIPOPROTEIN"/>
    <property type="match status" value="1"/>
</dbReference>
<dbReference type="EMBL" id="AP024484">
    <property type="protein sequence ID" value="BCS85958.1"/>
    <property type="molecule type" value="Genomic_DNA"/>
</dbReference>
<name>A0ABN6EJB3_9BACT</name>
<reference evidence="2 3" key="1">
    <citation type="journal article" date="2022" name="Int. J. Syst. Evol. Microbiol.">
        <title>Prevotella herbatica sp. nov., a plant polysaccharide-decomposing anaerobic bacterium isolated from a methanogenic reactor.</title>
        <authorList>
            <person name="Uek A."/>
            <person name="Tonouchi A."/>
            <person name="Kaku N."/>
            <person name="Ueki K."/>
        </authorList>
    </citation>
    <scope>NUCLEOTIDE SEQUENCE [LARGE SCALE GENOMIC DNA]</scope>
    <source>
        <strain evidence="2 3">WR041</strain>
    </source>
</reference>
<feature type="chain" id="PRO_5047198865" description="Lipocalin-like domain-containing protein" evidence="1">
    <location>
        <begin position="19"/>
        <end position="147"/>
    </location>
</feature>
<dbReference type="RefSeq" id="WP_207153559.1">
    <property type="nucleotide sequence ID" value="NZ_AP024484.1"/>
</dbReference>
<gene>
    <name evidence="2" type="ORF">prwr041_18510</name>
</gene>
<keyword evidence="1" id="KW-0732">Signal</keyword>
<evidence type="ECO:0000313" key="2">
    <source>
        <dbReference type="EMBL" id="BCS85958.1"/>
    </source>
</evidence>
<evidence type="ECO:0000256" key="1">
    <source>
        <dbReference type="SAM" id="SignalP"/>
    </source>
</evidence>
<accession>A0ABN6EJB3</accession>
<evidence type="ECO:0000313" key="3">
    <source>
        <dbReference type="Proteomes" id="UP001319045"/>
    </source>
</evidence>
<proteinExistence type="predicted"/>